<evidence type="ECO:0000256" key="4">
    <source>
        <dbReference type="ARBA" id="ARBA00023203"/>
    </source>
</evidence>
<dbReference type="GO" id="GO:0051639">
    <property type="term" value="P:actin filament network formation"/>
    <property type="evidence" value="ECO:0000318"/>
    <property type="project" value="GO_Central"/>
</dbReference>
<feature type="domain" description="Calponin-homology (CH)" evidence="7">
    <location>
        <begin position="1173"/>
        <end position="1284"/>
    </location>
</feature>
<dbReference type="InterPro" id="IPR039959">
    <property type="entry name" value="Fimbrin/Plastin"/>
</dbReference>
<dbReference type="eggNOG" id="KOG0046">
    <property type="taxonomic scope" value="Eukaryota"/>
</dbReference>
<dbReference type="InterPro" id="IPR036872">
    <property type="entry name" value="CH_dom_sf"/>
</dbReference>
<feature type="coiled-coil region" evidence="5">
    <location>
        <begin position="259"/>
        <end position="310"/>
    </location>
</feature>
<dbReference type="GO" id="GO:0046872">
    <property type="term" value="F:metal ion binding"/>
    <property type="evidence" value="ECO:0007669"/>
    <property type="project" value="UniProtKB-KW"/>
</dbReference>
<dbReference type="GO" id="GO:0005737">
    <property type="term" value="C:cytoplasm"/>
    <property type="evidence" value="ECO:0000318"/>
    <property type="project" value="GO_Central"/>
</dbReference>
<dbReference type="OrthoDB" id="10255522at2759"/>
<dbReference type="Gene3D" id="1.10.418.10">
    <property type="entry name" value="Calponin-like domain"/>
    <property type="match status" value="3"/>
</dbReference>
<evidence type="ECO:0000256" key="2">
    <source>
        <dbReference type="ARBA" id="ARBA00022737"/>
    </source>
</evidence>
<reference evidence="9" key="1">
    <citation type="journal article" date="2011" name="Genome Biol.">
        <title>Comparative genomics of the social amoebae Dictyostelium discoideum and Dictyostelium purpureum.</title>
        <authorList>
            <consortium name="US DOE Joint Genome Institute (JGI-PGF)"/>
            <person name="Sucgang R."/>
            <person name="Kuo A."/>
            <person name="Tian X."/>
            <person name="Salerno W."/>
            <person name="Parikh A."/>
            <person name="Feasley C.L."/>
            <person name="Dalin E."/>
            <person name="Tu H."/>
            <person name="Huang E."/>
            <person name="Barry K."/>
            <person name="Lindquist E."/>
            <person name="Shapiro H."/>
            <person name="Bruce D."/>
            <person name="Schmutz J."/>
            <person name="Salamov A."/>
            <person name="Fey P."/>
            <person name="Gaudet P."/>
            <person name="Anjard C."/>
            <person name="Babu M.M."/>
            <person name="Basu S."/>
            <person name="Bushmanova Y."/>
            <person name="van der Wel H."/>
            <person name="Katoh-Kurasawa M."/>
            <person name="Dinh C."/>
            <person name="Coutinho P.M."/>
            <person name="Saito T."/>
            <person name="Elias M."/>
            <person name="Schaap P."/>
            <person name="Kay R.R."/>
            <person name="Henrissat B."/>
            <person name="Eichinger L."/>
            <person name="Rivero F."/>
            <person name="Putnam N.H."/>
            <person name="West C.M."/>
            <person name="Loomis W.F."/>
            <person name="Chisholm R.L."/>
            <person name="Shaulsky G."/>
            <person name="Strassmann J.E."/>
            <person name="Queller D.C."/>
            <person name="Kuspa A."/>
            <person name="Grigoriev I.V."/>
        </authorList>
    </citation>
    <scope>NUCLEOTIDE SEQUENCE [LARGE SCALE GENOMIC DNA]</scope>
    <source>
        <strain evidence="9">QSDP1</strain>
    </source>
</reference>
<accession>F1A575</accession>
<evidence type="ECO:0000256" key="1">
    <source>
        <dbReference type="ARBA" id="ARBA00022723"/>
    </source>
</evidence>
<dbReference type="STRING" id="5786.F1A575"/>
<dbReference type="EMBL" id="GL871574">
    <property type="protein sequence ID" value="EGC28654.1"/>
    <property type="molecule type" value="Genomic_DNA"/>
</dbReference>
<feature type="domain" description="Calponin-homology (CH)" evidence="7">
    <location>
        <begin position="1302"/>
        <end position="1410"/>
    </location>
</feature>
<evidence type="ECO:0000313" key="8">
    <source>
        <dbReference type="EMBL" id="EGC28654.1"/>
    </source>
</evidence>
<feature type="compositionally biased region" description="Polar residues" evidence="6">
    <location>
        <begin position="1"/>
        <end position="51"/>
    </location>
</feature>
<keyword evidence="1" id="KW-0479">Metal-binding</keyword>
<feature type="coiled-coil region" evidence="5">
    <location>
        <begin position="507"/>
        <end position="680"/>
    </location>
</feature>
<dbReference type="RefSeq" id="XP_003294819.1">
    <property type="nucleotide sequence ID" value="XM_003294771.1"/>
</dbReference>
<dbReference type="OMA" id="NTFSMTE"/>
<dbReference type="SMART" id="SM00033">
    <property type="entry name" value="CH"/>
    <property type="match status" value="2"/>
</dbReference>
<dbReference type="Pfam" id="PF00307">
    <property type="entry name" value="CH"/>
    <property type="match status" value="2"/>
</dbReference>
<evidence type="ECO:0000259" key="7">
    <source>
        <dbReference type="PROSITE" id="PS50021"/>
    </source>
</evidence>
<dbReference type="SUPFAM" id="SSF47576">
    <property type="entry name" value="Calponin-homology domain, CH-domain"/>
    <property type="match status" value="1"/>
</dbReference>
<keyword evidence="3" id="KW-0106">Calcium</keyword>
<evidence type="ECO:0000256" key="5">
    <source>
        <dbReference type="SAM" id="Coils"/>
    </source>
</evidence>
<organism evidence="8 9">
    <name type="scientific">Dictyostelium purpureum</name>
    <name type="common">Slime mold</name>
    <dbReference type="NCBI Taxonomy" id="5786"/>
    <lineage>
        <taxon>Eukaryota</taxon>
        <taxon>Amoebozoa</taxon>
        <taxon>Evosea</taxon>
        <taxon>Eumycetozoa</taxon>
        <taxon>Dictyostelia</taxon>
        <taxon>Dictyosteliales</taxon>
        <taxon>Dictyosteliaceae</taxon>
        <taxon>Dictyostelium</taxon>
    </lineage>
</organism>
<feature type="coiled-coil region" evidence="5">
    <location>
        <begin position="181"/>
        <end position="222"/>
    </location>
</feature>
<dbReference type="GO" id="GO:0005884">
    <property type="term" value="C:actin filament"/>
    <property type="evidence" value="ECO:0000318"/>
    <property type="project" value="GO_Central"/>
</dbReference>
<dbReference type="PROSITE" id="PS50021">
    <property type="entry name" value="CH"/>
    <property type="match status" value="3"/>
</dbReference>
<dbReference type="GO" id="GO:0051017">
    <property type="term" value="P:actin filament bundle assembly"/>
    <property type="evidence" value="ECO:0000318"/>
    <property type="project" value="GO_Central"/>
</dbReference>
<dbReference type="VEuPathDB" id="AmoebaDB:DICPUDRAFT_100074"/>
<keyword evidence="2" id="KW-0677">Repeat</keyword>
<keyword evidence="9" id="KW-1185">Reference proteome</keyword>
<feature type="domain" description="Calponin-homology (CH)" evidence="7">
    <location>
        <begin position="916"/>
        <end position="1026"/>
    </location>
</feature>
<dbReference type="GeneID" id="10510546"/>
<dbReference type="CDD" id="cd21220">
    <property type="entry name" value="CH_PLS_FIM_rpt4"/>
    <property type="match status" value="1"/>
</dbReference>
<dbReference type="Proteomes" id="UP000001064">
    <property type="component" value="Unassembled WGS sequence"/>
</dbReference>
<dbReference type="InParanoid" id="F1A575"/>
<dbReference type="KEGG" id="dpp:DICPUDRAFT_100074"/>
<dbReference type="GO" id="GO:0051015">
    <property type="term" value="F:actin filament binding"/>
    <property type="evidence" value="ECO:0000318"/>
    <property type="project" value="GO_Central"/>
</dbReference>
<feature type="region of interest" description="Disordered" evidence="6">
    <location>
        <begin position="884"/>
        <end position="903"/>
    </location>
</feature>
<evidence type="ECO:0000256" key="3">
    <source>
        <dbReference type="ARBA" id="ARBA00022837"/>
    </source>
</evidence>
<gene>
    <name evidence="8" type="ORF">DICPUDRAFT_100074</name>
</gene>
<evidence type="ECO:0000256" key="6">
    <source>
        <dbReference type="SAM" id="MobiDB-lite"/>
    </source>
</evidence>
<dbReference type="GO" id="GO:0032432">
    <property type="term" value="C:actin filament bundle"/>
    <property type="evidence" value="ECO:0000318"/>
    <property type="project" value="GO_Central"/>
</dbReference>
<keyword evidence="4" id="KW-0009">Actin-binding</keyword>
<feature type="region of interest" description="Disordered" evidence="6">
    <location>
        <begin position="1"/>
        <end position="86"/>
    </location>
</feature>
<sequence length="1413" mass="162451">MSKQNSSNTNGGNNKQLQHSNSGFLNTSGSPFIKSSSTSTISPFLVSKQSPPSSPLGIHRFNSHTSSSINTPNSCASNRTPPLDNSNFKEKIQQLGWMDSPTLSGNGRMRSNSVAIGSPGSTTFFQYQLEETSKKLEEKEKDAALAAEIGKILLERNQELEEQIGSLLDNEKKYLDCLSEYEFLKNQNEILNDNLKEATNENEILIEKLKQEEEMVSEKSKKLYISQRSSPNKNQPDIDRLNQELEEYRMISQSKDKIISKIKGEKGDLEQRLENLNSENVLYQNYMDEIDKLKKKNRELRAKYKDLKSFSQLNIKKSILEDFNLLKENCQVSFDSIITCCTKIKSFHNYQNNDDELKLLNFTKGYINQLQVKDNIYSDINNDNYHNNENNHNNDNNYNNNPNNIVSGEGLGEPIIIQLISKVKDLNSKYQKKPFNIENSNNVEGGSITDDISNNQDIHLASSCVLKTSSNVSFEEHKDSLIIETSKDSLLRSSLLILISTYLLGIINEINDSLVKEKQTINELLEDISELNEKCQNINKVNLKLEEKLEESNKNLQETVETLNKVQQRVLVLEEEKEQENTLKKNETEENIKKLTSKLKSDLLNNKKQMDVNIQGLSLVIQSSFQEIEKLEKQNSLLADENTQLHIQMEDIVSIKDNDISFIKDQCSKLENKIKIETNNSFALKENSSRLSMELETIKKSANESENHLQSIINQKNSEINVLENKINEMTNQINKLNEDIQTSSSHAIEVLNEQTNLVTCLREELNNNETNNLKKDEMIQNLEQLKNQYQSDVEGLQNDFKDLKQVISKLEKEKEETTKERSLLEEHEKLEKEKMEILEKEKLEHGQLEKERLEKIKLEEQLESEKKEKERLEKEIKEREKLEQDRMEKEKLEKKQSEKEILESNSHDCSQFQIDEKDVSILVYISSILKREVKSECKKCTLELFSDGLLYSEIVNTFIPESIDKRALYKNCSNNSEKIGNIKVSLNSIKVLGGNQNFNAEKIMNNYEELYRFLIEIFYIGNVSRINLQSHPELVYLWKHNPEHGISQSKREESWDSFVALEETCLLRRWVNHFLKIDNKELIYNFSQDFANNGKTILACLMKHIYSVDQQHTQDLDSILKYIADQLLPKQLFVFKDDITKGNQEKIIILLAQLLDRNSAISLSKSEIPIRHDSPDIAPSSEEKACKGWLKTIDISTSSFDDFADGLLLLKALDKVQPGIVNWKLVNMNPTNTFSMTENCNYCVKLGKDKLKFSLVSIAGRDFVDGSKKFLLSFVWQMMRISVLKRAIHIRSNSSGNLNQELTESDIISKINKMVTKAGKSSQIKSFSDPSLKDGKFLLDLLDSIQPGCINYAEIKFKENSESYKSNAQYVITIARRLGCTAIIFWEDIVEVKGNMIMTFICDLINLIKTID</sequence>
<dbReference type="FunFam" id="1.10.418.10:FF:000010">
    <property type="entry name" value="Plastin-3 isoform 1"/>
    <property type="match status" value="1"/>
</dbReference>
<evidence type="ECO:0000313" key="9">
    <source>
        <dbReference type="Proteomes" id="UP000001064"/>
    </source>
</evidence>
<feature type="region of interest" description="Disordered" evidence="6">
    <location>
        <begin position="383"/>
        <end position="403"/>
    </location>
</feature>
<feature type="compositionally biased region" description="Polar residues" evidence="6">
    <location>
        <begin position="63"/>
        <end position="86"/>
    </location>
</feature>
<protein>
    <recommendedName>
        <fullName evidence="7">Calponin-homology (CH) domain-containing protein</fullName>
    </recommendedName>
</protein>
<name>F1A575_DICPU</name>
<dbReference type="PANTHER" id="PTHR19961:SF31">
    <property type="entry name" value="ACTIN BINDING PROTEIN"/>
    <property type="match status" value="1"/>
</dbReference>
<proteinExistence type="predicted"/>
<dbReference type="InterPro" id="IPR001715">
    <property type="entry name" value="CH_dom"/>
</dbReference>
<keyword evidence="5" id="KW-0175">Coiled coil</keyword>
<dbReference type="FunCoup" id="F1A575">
    <property type="interactions" value="12"/>
</dbReference>
<dbReference type="PANTHER" id="PTHR19961">
    <property type="entry name" value="FIMBRIN/PLASTIN"/>
    <property type="match status" value="1"/>
</dbReference>